<dbReference type="Pfam" id="PF10047">
    <property type="entry name" value="DUF2281"/>
    <property type="match status" value="1"/>
</dbReference>
<evidence type="ECO:0000313" key="2">
    <source>
        <dbReference type="EMBL" id="MRX74793.1"/>
    </source>
</evidence>
<organism evidence="2 3">
    <name type="scientific">Pedobacter petrophilus</name>
    <dbReference type="NCBI Taxonomy" id="1908241"/>
    <lineage>
        <taxon>Bacteria</taxon>
        <taxon>Pseudomonadati</taxon>
        <taxon>Bacteroidota</taxon>
        <taxon>Sphingobacteriia</taxon>
        <taxon>Sphingobacteriales</taxon>
        <taxon>Sphingobacteriaceae</taxon>
        <taxon>Pedobacter</taxon>
    </lineage>
</organism>
<dbReference type="Proteomes" id="UP000487757">
    <property type="component" value="Unassembled WGS sequence"/>
</dbReference>
<dbReference type="OrthoDB" id="9801704at2"/>
<feature type="domain" description="DUF2281" evidence="1">
    <location>
        <begin position="8"/>
        <end position="81"/>
    </location>
</feature>
<keyword evidence="3" id="KW-1185">Reference proteome</keyword>
<sequence length="82" mass="9398">MTSATKNIINKLETLPESMVNEVEDFIDFLKAKHSKKFYQDSNTDSNNVVEEPISLYGSAKGTILYISDDFNEPLDELKEYM</sequence>
<name>A0A7K0FT55_9SPHI</name>
<accession>A0A7K0FT55</accession>
<dbReference type="InterPro" id="IPR018739">
    <property type="entry name" value="DUF2281"/>
</dbReference>
<gene>
    <name evidence="2" type="ORF">GJU39_01720</name>
</gene>
<comment type="caution">
    <text evidence="2">The sequence shown here is derived from an EMBL/GenBank/DDBJ whole genome shotgun (WGS) entry which is preliminary data.</text>
</comment>
<dbReference type="RefSeq" id="WP_154278962.1">
    <property type="nucleotide sequence ID" value="NZ_JBHUJQ010000001.1"/>
</dbReference>
<protein>
    <submittedName>
        <fullName evidence="2">DUF2281 domain-containing protein</fullName>
    </submittedName>
</protein>
<evidence type="ECO:0000259" key="1">
    <source>
        <dbReference type="Pfam" id="PF10047"/>
    </source>
</evidence>
<evidence type="ECO:0000313" key="3">
    <source>
        <dbReference type="Proteomes" id="UP000487757"/>
    </source>
</evidence>
<dbReference type="EMBL" id="WKKH01000002">
    <property type="protein sequence ID" value="MRX74793.1"/>
    <property type="molecule type" value="Genomic_DNA"/>
</dbReference>
<dbReference type="AlphaFoldDB" id="A0A7K0FT55"/>
<reference evidence="2 3" key="1">
    <citation type="submission" date="2019-11" db="EMBL/GenBank/DDBJ databases">
        <title>Pedobacter petrophilus genome.</title>
        <authorList>
            <person name="Feldbauer M.J."/>
            <person name="Newman J.D."/>
        </authorList>
    </citation>
    <scope>NUCLEOTIDE SEQUENCE [LARGE SCALE GENOMIC DNA]</scope>
    <source>
        <strain evidence="2 3">LMG 29686</strain>
    </source>
</reference>
<proteinExistence type="predicted"/>